<proteinExistence type="predicted"/>
<sequence>MDRRAQKLGLAIGLALADARARIPLLDVQDMDEAADATFLVALADFCDRYTPLTTLDGTDGLVLDITGCAHLFDGEHNLRADLLERLKKAKIETHASIASTPDAARALARFGGQAIAAPGTEAVAVQALPVVALGTSPDTISGLFRAGLKTIGDLAERPRQPLAARFGESLILQLARTLGEKDARITPRRPVPPYRVEQRFADPIGLQDDIALTLDTLAQHLANLLERQGQSGRYYEAVFFRADGHVFRIAIETGNAQRDPQIIMRLFNERLASLSDPFDPGFGFDMIQLSASNIESFSSLQTSFDNIARQQEEIERLTDRLSVRFGSQAVKKFIAVDTHIPESAMQMIPAQGAPIKPGVGWDMFSASGAPIRPIHLFNPPQPIEALAEVPDGPPLRFRWRQVLHEIGRAEGPERIAAEWWHNNGFSHTSMTRDYYRIEDRQGRRYWVFREGLYGTESLIPSWFLHGVFA</sequence>
<keyword evidence="1" id="KW-0227">DNA damage</keyword>
<name>A0ABY7Z1H2_9HYPH</name>
<dbReference type="SUPFAM" id="SSF56672">
    <property type="entry name" value="DNA/RNA polymerases"/>
    <property type="match status" value="1"/>
</dbReference>
<evidence type="ECO:0000313" key="3">
    <source>
        <dbReference type="Proteomes" id="UP001222118"/>
    </source>
</evidence>
<dbReference type="PANTHER" id="PTHR35369:SF2">
    <property type="entry name" value="BLR3025 PROTEIN"/>
    <property type="match status" value="1"/>
</dbReference>
<dbReference type="InterPro" id="IPR050356">
    <property type="entry name" value="SulA_CellDiv_inhibitor"/>
</dbReference>
<organism evidence="2 3">
    <name type="scientific">Devosia rhodophyticola</name>
    <dbReference type="NCBI Taxonomy" id="3026423"/>
    <lineage>
        <taxon>Bacteria</taxon>
        <taxon>Pseudomonadati</taxon>
        <taxon>Pseudomonadota</taxon>
        <taxon>Alphaproteobacteria</taxon>
        <taxon>Hyphomicrobiales</taxon>
        <taxon>Devosiaceae</taxon>
        <taxon>Devosia</taxon>
    </lineage>
</organism>
<dbReference type="Proteomes" id="UP001222118">
    <property type="component" value="Chromosome"/>
</dbReference>
<dbReference type="PANTHER" id="PTHR35369">
    <property type="entry name" value="BLR3025 PROTEIN-RELATED"/>
    <property type="match status" value="1"/>
</dbReference>
<reference evidence="2 3" key="1">
    <citation type="submission" date="2023-02" db="EMBL/GenBank/DDBJ databases">
        <title>Devosia chondri sp. nov., isolated from the phycosphere of marine algae.</title>
        <authorList>
            <person name="Kim J.M."/>
            <person name="Lee J.K."/>
            <person name="Choi B.J."/>
            <person name="Bayburt H."/>
            <person name="Jeon C.O."/>
        </authorList>
    </citation>
    <scope>NUCLEOTIDE SEQUENCE [LARGE SCALE GENOMIC DNA]</scope>
    <source>
        <strain evidence="2 3">G2-5</strain>
    </source>
</reference>
<dbReference type="CDD" id="cd03468">
    <property type="entry name" value="PolY_like"/>
    <property type="match status" value="1"/>
</dbReference>
<evidence type="ECO:0000256" key="1">
    <source>
        <dbReference type="ARBA" id="ARBA00022763"/>
    </source>
</evidence>
<accession>A0ABY7Z1H2</accession>
<evidence type="ECO:0000313" key="2">
    <source>
        <dbReference type="EMBL" id="WDR07520.1"/>
    </source>
</evidence>
<gene>
    <name evidence="2" type="ORF">PSQ90_10740</name>
</gene>
<dbReference type="InterPro" id="IPR043502">
    <property type="entry name" value="DNA/RNA_pol_sf"/>
</dbReference>
<dbReference type="EMBL" id="CP118247">
    <property type="protein sequence ID" value="WDR07520.1"/>
    <property type="molecule type" value="Genomic_DNA"/>
</dbReference>
<keyword evidence="3" id="KW-1185">Reference proteome</keyword>
<protein>
    <submittedName>
        <fullName evidence="2">DNA polymerase Y family protein</fullName>
    </submittedName>
</protein>
<dbReference type="RefSeq" id="WP_282213033.1">
    <property type="nucleotide sequence ID" value="NZ_CP118247.1"/>
</dbReference>